<keyword evidence="2" id="KW-1133">Transmembrane helix</keyword>
<comment type="caution">
    <text evidence="3">The sequence shown here is derived from an EMBL/GenBank/DDBJ whole genome shotgun (WGS) entry which is preliminary data.</text>
</comment>
<name>A0AAD7EA42_9AGAR</name>
<dbReference type="PANTHER" id="PTHR32100">
    <property type="entry name" value="OMEGA-6 FATTY ACID DESATURASE, CHLOROPLASTIC"/>
    <property type="match status" value="1"/>
</dbReference>
<organism evidence="3 4">
    <name type="scientific">Mycena albidolilacea</name>
    <dbReference type="NCBI Taxonomy" id="1033008"/>
    <lineage>
        <taxon>Eukaryota</taxon>
        <taxon>Fungi</taxon>
        <taxon>Dikarya</taxon>
        <taxon>Basidiomycota</taxon>
        <taxon>Agaricomycotina</taxon>
        <taxon>Agaricomycetes</taxon>
        <taxon>Agaricomycetidae</taxon>
        <taxon>Agaricales</taxon>
        <taxon>Marasmiineae</taxon>
        <taxon>Mycenaceae</taxon>
        <taxon>Mycena</taxon>
    </lineage>
</organism>
<evidence type="ECO:0000256" key="1">
    <source>
        <dbReference type="SAM" id="MobiDB-lite"/>
    </source>
</evidence>
<keyword evidence="4" id="KW-1185">Reference proteome</keyword>
<dbReference type="GO" id="GO:0016491">
    <property type="term" value="F:oxidoreductase activity"/>
    <property type="evidence" value="ECO:0007669"/>
    <property type="project" value="InterPro"/>
</dbReference>
<reference evidence="3" key="1">
    <citation type="submission" date="2023-03" db="EMBL/GenBank/DDBJ databases">
        <title>Massive genome expansion in bonnet fungi (Mycena s.s.) driven by repeated elements and novel gene families across ecological guilds.</title>
        <authorList>
            <consortium name="Lawrence Berkeley National Laboratory"/>
            <person name="Harder C.B."/>
            <person name="Miyauchi S."/>
            <person name="Viragh M."/>
            <person name="Kuo A."/>
            <person name="Thoen E."/>
            <person name="Andreopoulos B."/>
            <person name="Lu D."/>
            <person name="Skrede I."/>
            <person name="Drula E."/>
            <person name="Henrissat B."/>
            <person name="Morin E."/>
            <person name="Kohler A."/>
            <person name="Barry K."/>
            <person name="LaButti K."/>
            <person name="Morin E."/>
            <person name="Salamov A."/>
            <person name="Lipzen A."/>
            <person name="Mereny Z."/>
            <person name="Hegedus B."/>
            <person name="Baldrian P."/>
            <person name="Stursova M."/>
            <person name="Weitz H."/>
            <person name="Taylor A."/>
            <person name="Grigoriev I.V."/>
            <person name="Nagy L.G."/>
            <person name="Martin F."/>
            <person name="Kauserud H."/>
        </authorList>
    </citation>
    <scope>NUCLEOTIDE SEQUENCE</scope>
    <source>
        <strain evidence="3">CBHHK002</strain>
    </source>
</reference>
<gene>
    <name evidence="3" type="ORF">DFH08DRAFT_927498</name>
</gene>
<protein>
    <submittedName>
        <fullName evidence="3">Oleoyl phosphatidylcholine desaturase</fullName>
    </submittedName>
</protein>
<feature type="transmembrane region" description="Helical" evidence="2">
    <location>
        <begin position="179"/>
        <end position="200"/>
    </location>
</feature>
<evidence type="ECO:0000256" key="2">
    <source>
        <dbReference type="SAM" id="Phobius"/>
    </source>
</evidence>
<evidence type="ECO:0000313" key="4">
    <source>
        <dbReference type="Proteomes" id="UP001218218"/>
    </source>
</evidence>
<evidence type="ECO:0000313" key="3">
    <source>
        <dbReference type="EMBL" id="KAJ7306795.1"/>
    </source>
</evidence>
<dbReference type="Proteomes" id="UP001218218">
    <property type="component" value="Unassembled WGS sequence"/>
</dbReference>
<sequence>MWSRRQFSMSPSDKKHHTRSVEQVEVIVPNLSIKDLLSAIPFSLWSLYGFFVGPFGMGLWVVAHEAGELFCAFSTSRNIDNCVGWILHSRLDSSHVLFNAATGHMTRDQVFVPWTRSQMGLPSLDKARDDILGSKVSAAVQDEIWEAIGESPILAGLPVYLLFNIGGQSRYPKGTNHHALRLGIFIWLAVIILSCGYYSFATVFRAYLVPYIWVNHWLVLITFLHHSDPLVPHYRTEAFTFPRGALCTMDRSLLGRLGPIIGWLGAHATHGISETHVLHHVSSRIAHYHAWEATYALRKRPGGWGEVYRVVRECRFMENEGAVVFYKNCNGLAAAKPASQDTAGDAEDSGVESKEY</sequence>
<keyword evidence="2" id="KW-0472">Membrane</keyword>
<dbReference type="InterPro" id="IPR012171">
    <property type="entry name" value="Fatty_acid_desaturase"/>
</dbReference>
<dbReference type="AlphaFoldDB" id="A0AAD7EA42"/>
<keyword evidence="2" id="KW-0812">Transmembrane</keyword>
<dbReference type="EMBL" id="JARIHO010000091">
    <property type="protein sequence ID" value="KAJ7306795.1"/>
    <property type="molecule type" value="Genomic_DNA"/>
</dbReference>
<accession>A0AAD7EA42</accession>
<proteinExistence type="predicted"/>
<feature type="region of interest" description="Disordered" evidence="1">
    <location>
        <begin position="337"/>
        <end position="356"/>
    </location>
</feature>